<proteinExistence type="predicted"/>
<evidence type="ECO:0000256" key="3">
    <source>
        <dbReference type="ARBA" id="ARBA00022771"/>
    </source>
</evidence>
<feature type="domain" description="C2H2-type" evidence="6">
    <location>
        <begin position="238"/>
        <end position="265"/>
    </location>
</feature>
<dbReference type="Proteomes" id="UP000515204">
    <property type="component" value="Unplaced"/>
</dbReference>
<reference evidence="8" key="1">
    <citation type="submission" date="2025-08" db="UniProtKB">
        <authorList>
            <consortium name="RefSeq"/>
        </authorList>
    </citation>
    <scope>IDENTIFICATION</scope>
</reference>
<dbReference type="GeneID" id="106742912"/>
<name>A0A6P3X1J5_DINQU</name>
<accession>A0A6P3X1J5</accession>
<dbReference type="FunFam" id="3.30.160.60:FF:000446">
    <property type="entry name" value="Zinc finger protein"/>
    <property type="match status" value="1"/>
</dbReference>
<dbReference type="Pfam" id="PF13894">
    <property type="entry name" value="zf-C2H2_4"/>
    <property type="match status" value="1"/>
</dbReference>
<dbReference type="PANTHER" id="PTHR24379">
    <property type="entry name" value="KRAB AND ZINC FINGER DOMAIN-CONTAINING"/>
    <property type="match status" value="1"/>
</dbReference>
<dbReference type="InterPro" id="IPR013087">
    <property type="entry name" value="Znf_C2H2_type"/>
</dbReference>
<gene>
    <name evidence="8" type="primary">LOC106742912</name>
</gene>
<dbReference type="PROSITE" id="PS00028">
    <property type="entry name" value="ZINC_FINGER_C2H2_1"/>
    <property type="match status" value="5"/>
</dbReference>
<dbReference type="AlphaFoldDB" id="A0A6P3X1J5"/>
<keyword evidence="3 5" id="KW-0863">Zinc-finger</keyword>
<dbReference type="GO" id="GO:0005634">
    <property type="term" value="C:nucleus"/>
    <property type="evidence" value="ECO:0007669"/>
    <property type="project" value="UniProtKB-ARBA"/>
</dbReference>
<dbReference type="KEGG" id="dqu:106742912"/>
<keyword evidence="7" id="KW-1185">Reference proteome</keyword>
<feature type="domain" description="C2H2-type" evidence="6">
    <location>
        <begin position="328"/>
        <end position="355"/>
    </location>
</feature>
<keyword evidence="1" id="KW-0479">Metal-binding</keyword>
<evidence type="ECO:0000256" key="4">
    <source>
        <dbReference type="ARBA" id="ARBA00022833"/>
    </source>
</evidence>
<sequence length="383" mass="43869">MLYNETVSYRPFATIVTEINKRLLQLKGHCYHSCVIFETLLAFSAKMRRLFAQLLQINDIKIEGSHMSHAFLARMSANAGGNLTNSKENKRAMRKSLRVHYACDICSFLCRTKGSLRKHAQLHRNTCRICGERFVATDKLEIHMVLNHGEAKYSCQLCYTVTWSVPDMTEHFSARHLDPSHNNCSICNKEYRSKIGIQRHMYKHHCSVSVACTLCRRIYKSVSALKTHTRLVHIKSGYQCGICKRRVATAASLEAHMRRHENTGQPNNPETYVCTTCGESFLNKRDLKSHVVSHGRIKPHVCPVCRKAFEERRVQVQHILTHMNTPLYVCDVCGMKYSRRATLVRHRSTHPGPLGALPEIPVTDIVTEFVKNYLNESKNMPNS</sequence>
<dbReference type="RefSeq" id="XP_014471754.1">
    <property type="nucleotide sequence ID" value="XM_014616268.1"/>
</dbReference>
<keyword evidence="4" id="KW-0862">Zinc</keyword>
<dbReference type="SUPFAM" id="SSF57667">
    <property type="entry name" value="beta-beta-alpha zinc fingers"/>
    <property type="match status" value="4"/>
</dbReference>
<dbReference type="Gene3D" id="3.30.160.60">
    <property type="entry name" value="Classic Zinc Finger"/>
    <property type="match status" value="5"/>
</dbReference>
<dbReference type="InterPro" id="IPR036236">
    <property type="entry name" value="Znf_C2H2_sf"/>
</dbReference>
<dbReference type="SMART" id="SM00355">
    <property type="entry name" value="ZnF_C2H2"/>
    <property type="match status" value="9"/>
</dbReference>
<organism evidence="7 8">
    <name type="scientific">Dinoponera quadriceps</name>
    <name type="common">South American ant</name>
    <dbReference type="NCBI Taxonomy" id="609295"/>
    <lineage>
        <taxon>Eukaryota</taxon>
        <taxon>Metazoa</taxon>
        <taxon>Ecdysozoa</taxon>
        <taxon>Arthropoda</taxon>
        <taxon>Hexapoda</taxon>
        <taxon>Insecta</taxon>
        <taxon>Pterygota</taxon>
        <taxon>Neoptera</taxon>
        <taxon>Endopterygota</taxon>
        <taxon>Hymenoptera</taxon>
        <taxon>Apocrita</taxon>
        <taxon>Aculeata</taxon>
        <taxon>Formicoidea</taxon>
        <taxon>Formicidae</taxon>
        <taxon>Ponerinae</taxon>
        <taxon>Ponerini</taxon>
        <taxon>Dinoponera</taxon>
    </lineage>
</organism>
<evidence type="ECO:0000256" key="1">
    <source>
        <dbReference type="ARBA" id="ARBA00022723"/>
    </source>
</evidence>
<evidence type="ECO:0000256" key="5">
    <source>
        <dbReference type="PROSITE-ProRule" id="PRU00042"/>
    </source>
</evidence>
<feature type="domain" description="C2H2-type" evidence="6">
    <location>
        <begin position="210"/>
        <end position="233"/>
    </location>
</feature>
<feature type="domain" description="C2H2-type" evidence="6">
    <location>
        <begin position="272"/>
        <end position="299"/>
    </location>
</feature>
<dbReference type="PANTHER" id="PTHR24379:SF121">
    <property type="entry name" value="C2H2-TYPE DOMAIN-CONTAINING PROTEIN"/>
    <property type="match status" value="1"/>
</dbReference>
<protein>
    <submittedName>
        <fullName evidence="8">Zinc finger protein 596-like</fullName>
    </submittedName>
</protein>
<evidence type="ECO:0000256" key="2">
    <source>
        <dbReference type="ARBA" id="ARBA00022737"/>
    </source>
</evidence>
<evidence type="ECO:0000259" key="6">
    <source>
        <dbReference type="PROSITE" id="PS50157"/>
    </source>
</evidence>
<dbReference type="OrthoDB" id="6077919at2759"/>
<evidence type="ECO:0000313" key="7">
    <source>
        <dbReference type="Proteomes" id="UP000515204"/>
    </source>
</evidence>
<dbReference type="Pfam" id="PF00096">
    <property type="entry name" value="zf-C2H2"/>
    <property type="match status" value="3"/>
</dbReference>
<dbReference type="PROSITE" id="PS50157">
    <property type="entry name" value="ZINC_FINGER_C2H2_2"/>
    <property type="match status" value="5"/>
</dbReference>
<keyword evidence="2" id="KW-0677">Repeat</keyword>
<feature type="domain" description="C2H2-type" evidence="6">
    <location>
        <begin position="125"/>
        <end position="153"/>
    </location>
</feature>
<evidence type="ECO:0000313" key="8">
    <source>
        <dbReference type="RefSeq" id="XP_014471754.1"/>
    </source>
</evidence>
<dbReference type="GO" id="GO:0008270">
    <property type="term" value="F:zinc ion binding"/>
    <property type="evidence" value="ECO:0007669"/>
    <property type="project" value="UniProtKB-KW"/>
</dbReference>